<evidence type="ECO:0000313" key="8">
    <source>
        <dbReference type="Proteomes" id="UP000290495"/>
    </source>
</evidence>
<evidence type="ECO:0000256" key="3">
    <source>
        <dbReference type="ARBA" id="ARBA00023306"/>
    </source>
</evidence>
<comment type="function">
    <text evidence="4">Involved in cell division and chromosome segregation.</text>
</comment>
<proteinExistence type="inferred from homology"/>
<dbReference type="HAMAP" id="MF_01420">
    <property type="entry name" value="HTH_type_WhiA"/>
    <property type="match status" value="1"/>
</dbReference>
<dbReference type="PANTHER" id="PTHR37307:SF1">
    <property type="entry name" value="CELL DIVISION PROTEIN WHIA-RELATED"/>
    <property type="match status" value="1"/>
</dbReference>
<evidence type="ECO:0000256" key="1">
    <source>
        <dbReference type="ARBA" id="ARBA00022618"/>
    </source>
</evidence>
<dbReference type="Pfam" id="PF02650">
    <property type="entry name" value="HTH_WhiA"/>
    <property type="match status" value="1"/>
</dbReference>
<name>A0A449ARP0_9BACT</name>
<organism evidence="7 8">
    <name type="scientific">Mycoplasmopsis canis</name>
    <dbReference type="NCBI Taxonomy" id="29555"/>
    <lineage>
        <taxon>Bacteria</taxon>
        <taxon>Bacillati</taxon>
        <taxon>Mycoplasmatota</taxon>
        <taxon>Mycoplasmoidales</taxon>
        <taxon>Metamycoplasmataceae</taxon>
        <taxon>Mycoplasmopsis</taxon>
    </lineage>
</organism>
<dbReference type="InterPro" id="IPR023054">
    <property type="entry name" value="Sporulation_regulator_WhiA_C"/>
</dbReference>
<evidence type="ECO:0000259" key="5">
    <source>
        <dbReference type="Pfam" id="PF02650"/>
    </source>
</evidence>
<dbReference type="EMBL" id="LR215010">
    <property type="protein sequence ID" value="VEU69137.1"/>
    <property type="molecule type" value="Genomic_DNA"/>
</dbReference>
<comment type="similarity">
    <text evidence="4">Belongs to the WhiA family.</text>
</comment>
<sequence length="288" mass="34024">MSNQKNLSFSSKIKKEVIINAKKEQENYFFLKGVIFANSQEDDNYYILNIKNDYIKGKILAKLEKNKISFVTRPEWKHKILIEKNNFVFDGDFDYKEYLTFFFSGVFVGSGSISSKDSTSYHLEISTLSEEKSNLIKEKLNSYDFNFNILRKQKRFVLYIKKVDELLDFLSAIGAKKAWFELQNLKIHRDKDNVLNRINNIDFSNLQKIADSSIKHINNINFVFENNLENLFTEDQLVFFRLKIENPWFSLNDLVNEQSKETNKIITKSGANHWLRKLDKIVLEHKNK</sequence>
<dbReference type="PANTHER" id="PTHR37307">
    <property type="entry name" value="CELL DIVISION PROTEIN WHIA-RELATED"/>
    <property type="match status" value="1"/>
</dbReference>
<dbReference type="Proteomes" id="UP000290495">
    <property type="component" value="Chromosome"/>
</dbReference>
<dbReference type="GO" id="GO:0003677">
    <property type="term" value="F:DNA binding"/>
    <property type="evidence" value="ECO:0007669"/>
    <property type="project" value="UniProtKB-UniRule"/>
</dbReference>
<feature type="domain" description="WhiA LAGLIDADG-like" evidence="6">
    <location>
        <begin position="100"/>
        <end position="190"/>
    </location>
</feature>
<dbReference type="Pfam" id="PF14527">
    <property type="entry name" value="LAGLIDADG_WhiA"/>
    <property type="match status" value="1"/>
</dbReference>
<gene>
    <name evidence="4" type="primary">whiA</name>
    <name evidence="7" type="ORF">NCTC10146_00621</name>
</gene>
<dbReference type="InterPro" id="IPR027434">
    <property type="entry name" value="Homing_endonucl"/>
</dbReference>
<evidence type="ECO:0000259" key="6">
    <source>
        <dbReference type="Pfam" id="PF14527"/>
    </source>
</evidence>
<dbReference type="SUPFAM" id="SSF55608">
    <property type="entry name" value="Homing endonucleases"/>
    <property type="match status" value="1"/>
</dbReference>
<dbReference type="Gene3D" id="3.10.28.10">
    <property type="entry name" value="Homing endonucleases"/>
    <property type="match status" value="1"/>
</dbReference>
<keyword evidence="2 4" id="KW-0238">DNA-binding</keyword>
<accession>A0A449ARP0</accession>
<dbReference type="GO" id="GO:0043937">
    <property type="term" value="P:regulation of sporulation"/>
    <property type="evidence" value="ECO:0007669"/>
    <property type="project" value="InterPro"/>
</dbReference>
<feature type="domain" description="Sporulation regulator WhiA C-terminal" evidence="5">
    <location>
        <begin position="196"/>
        <end position="281"/>
    </location>
</feature>
<dbReference type="InterPro" id="IPR039518">
    <property type="entry name" value="WhiA_LAGLIDADG_dom"/>
</dbReference>
<evidence type="ECO:0000313" key="7">
    <source>
        <dbReference type="EMBL" id="VEU69137.1"/>
    </source>
</evidence>
<dbReference type="NCBIfam" id="TIGR00647">
    <property type="entry name" value="DNA_bind_WhiA"/>
    <property type="match status" value="1"/>
</dbReference>
<dbReference type="InterPro" id="IPR003802">
    <property type="entry name" value="Sporulation_regulator_WhiA"/>
</dbReference>
<reference evidence="7 8" key="1">
    <citation type="submission" date="2019-01" db="EMBL/GenBank/DDBJ databases">
        <authorList>
            <consortium name="Pathogen Informatics"/>
        </authorList>
    </citation>
    <scope>NUCLEOTIDE SEQUENCE [LARGE SCALE GENOMIC DNA]</scope>
    <source>
        <strain evidence="7 8">NCTC10146</strain>
    </source>
</reference>
<dbReference type="RefSeq" id="WP_004795261.1">
    <property type="nucleotide sequence ID" value="NZ_LR215010.1"/>
</dbReference>
<dbReference type="GO" id="GO:0051301">
    <property type="term" value="P:cell division"/>
    <property type="evidence" value="ECO:0007669"/>
    <property type="project" value="UniProtKB-UniRule"/>
</dbReference>
<protein>
    <recommendedName>
        <fullName evidence="4">Probable cell division protein WhiA</fullName>
    </recommendedName>
</protein>
<evidence type="ECO:0000256" key="4">
    <source>
        <dbReference type="HAMAP-Rule" id="MF_01420"/>
    </source>
</evidence>
<keyword evidence="3 4" id="KW-0131">Cell cycle</keyword>
<dbReference type="AlphaFoldDB" id="A0A449ARP0"/>
<keyword evidence="1 4" id="KW-0132">Cell division</keyword>
<evidence type="ECO:0000256" key="2">
    <source>
        <dbReference type="ARBA" id="ARBA00023125"/>
    </source>
</evidence>